<dbReference type="PRINTS" id="PR00368">
    <property type="entry name" value="FADPNR"/>
</dbReference>
<dbReference type="GO" id="GO:0005737">
    <property type="term" value="C:cytoplasm"/>
    <property type="evidence" value="ECO:0007669"/>
    <property type="project" value="InterPro"/>
</dbReference>
<dbReference type="NCBIfam" id="TIGR01292">
    <property type="entry name" value="TRX_reduct"/>
    <property type="match status" value="1"/>
</dbReference>
<dbReference type="SUPFAM" id="SSF51905">
    <property type="entry name" value="FAD/NAD(P)-binding domain"/>
    <property type="match status" value="1"/>
</dbReference>
<evidence type="ECO:0000256" key="6">
    <source>
        <dbReference type="ARBA" id="ARBA00023284"/>
    </source>
</evidence>
<keyword evidence="11" id="KW-1185">Reference proteome</keyword>
<keyword evidence="6 7" id="KW-0676">Redox-active center</keyword>
<dbReference type="InterPro" id="IPR023753">
    <property type="entry name" value="FAD/NAD-binding_dom"/>
</dbReference>
<evidence type="ECO:0000256" key="2">
    <source>
        <dbReference type="ARBA" id="ARBA00022630"/>
    </source>
</evidence>
<dbReference type="InterPro" id="IPR005982">
    <property type="entry name" value="Thioredox_Rdtase"/>
</dbReference>
<dbReference type="GO" id="GO:0019430">
    <property type="term" value="P:removal of superoxide radicals"/>
    <property type="evidence" value="ECO:0007669"/>
    <property type="project" value="UniProtKB-UniRule"/>
</dbReference>
<dbReference type="Pfam" id="PF07992">
    <property type="entry name" value="Pyr_redox_2"/>
    <property type="match status" value="1"/>
</dbReference>
<dbReference type="InterPro" id="IPR008255">
    <property type="entry name" value="Pyr_nucl-diS_OxRdtase_2_AS"/>
</dbReference>
<name>C6LDF8_9FIRM</name>
<evidence type="ECO:0000259" key="9">
    <source>
        <dbReference type="Pfam" id="PF07992"/>
    </source>
</evidence>
<dbReference type="STRING" id="168384.SAMN05660368_01517"/>
<comment type="similarity">
    <text evidence="1 7">Belongs to the class-II pyridine nucleotide-disulfide oxidoreductase family.</text>
</comment>
<comment type="subunit">
    <text evidence="7">Homodimer.</text>
</comment>
<accession>C6LDF8</accession>
<dbReference type="EC" id="1.8.1.9" evidence="7"/>
<dbReference type="Gene3D" id="3.50.50.60">
    <property type="entry name" value="FAD/NAD(P)-binding domain"/>
    <property type="match status" value="2"/>
</dbReference>
<keyword evidence="8" id="KW-0521">NADP</keyword>
<feature type="domain" description="FAD/NAD(P)-binding" evidence="9">
    <location>
        <begin position="20"/>
        <end position="307"/>
    </location>
</feature>
<sequence length="321" mass="34619">MLYNSISTCEKGGGTMKHIYDVMIIGGGPGGYTAALYGARAGLDTILFEKMSVGGQMVQTEQIDNYPGFEEGIDGFLLGEKMRKGAERFGAQTRLTEVHSVELAPDIKEVRTSDGTFYGRTVIVSTGAGPREMGLPGEKEFTGRGIHYCAACDGMFYRGKTVAVVGGGNTAAADALLLARVAKKVYVVHRRDTLRASKVYHESLMSAENIEFVWNSTVSELLHTDRLDGLRVKNVHTGEETDIALDGVFVAIGRKPVTDLVKDRLELDAAGYIKADETTRTSLPGVFAAGDVRTKALRQIVTAAADGAVAVHYAEEYLLQI</sequence>
<reference evidence="10" key="1">
    <citation type="submission" date="2009-07" db="EMBL/GenBank/DDBJ databases">
        <authorList>
            <person name="Weinstock G."/>
            <person name="Sodergren E."/>
            <person name="Clifton S."/>
            <person name="Fulton L."/>
            <person name="Fulton B."/>
            <person name="Courtney L."/>
            <person name="Fronick C."/>
            <person name="Harrison M."/>
            <person name="Strong C."/>
            <person name="Farmer C."/>
            <person name="Delahaunty K."/>
            <person name="Markovic C."/>
            <person name="Hall O."/>
            <person name="Minx P."/>
            <person name="Tomlinson C."/>
            <person name="Mitreva M."/>
            <person name="Nelson J."/>
            <person name="Hou S."/>
            <person name="Wollam A."/>
            <person name="Pepin K.H."/>
            <person name="Johnson M."/>
            <person name="Bhonagiri V."/>
            <person name="Nash W.E."/>
            <person name="Warren W."/>
            <person name="Chinwalla A."/>
            <person name="Mardis E.R."/>
            <person name="Wilson R.K."/>
        </authorList>
    </citation>
    <scope>NUCLEOTIDE SEQUENCE [LARGE SCALE GENOMIC DNA]</scope>
    <source>
        <strain evidence="10">DSM 14469</strain>
    </source>
</reference>
<comment type="cofactor">
    <cofactor evidence="8">
        <name>FAD</name>
        <dbReference type="ChEBI" id="CHEBI:57692"/>
    </cofactor>
    <text evidence="8">Binds 1 FAD per subunit.</text>
</comment>
<evidence type="ECO:0000313" key="11">
    <source>
        <dbReference type="Proteomes" id="UP000005561"/>
    </source>
</evidence>
<evidence type="ECO:0000256" key="1">
    <source>
        <dbReference type="ARBA" id="ARBA00009333"/>
    </source>
</evidence>
<dbReference type="PROSITE" id="PS00573">
    <property type="entry name" value="PYRIDINE_REDOX_2"/>
    <property type="match status" value="1"/>
</dbReference>
<keyword evidence="2 7" id="KW-0285">Flavoprotein</keyword>
<gene>
    <name evidence="10" type="primary">trxB</name>
    <name evidence="10" type="ORF">BRYFOR_06567</name>
</gene>
<proteinExistence type="inferred from homology"/>
<keyword evidence="3 7" id="KW-0274">FAD</keyword>
<evidence type="ECO:0000256" key="7">
    <source>
        <dbReference type="RuleBase" id="RU003880"/>
    </source>
</evidence>
<evidence type="ECO:0000313" key="10">
    <source>
        <dbReference type="EMBL" id="EET61392.1"/>
    </source>
</evidence>
<dbReference type="GO" id="GO:0004791">
    <property type="term" value="F:thioredoxin-disulfide reductase (NADPH) activity"/>
    <property type="evidence" value="ECO:0007669"/>
    <property type="project" value="UniProtKB-UniRule"/>
</dbReference>
<dbReference type="eggNOG" id="COG0492">
    <property type="taxonomic scope" value="Bacteria"/>
</dbReference>
<dbReference type="AlphaFoldDB" id="C6LDF8"/>
<dbReference type="InterPro" id="IPR050097">
    <property type="entry name" value="Ferredoxin-NADP_redctase_2"/>
</dbReference>
<keyword evidence="5" id="KW-1015">Disulfide bond</keyword>
<dbReference type="PRINTS" id="PR00469">
    <property type="entry name" value="PNDRDTASEII"/>
</dbReference>
<evidence type="ECO:0000256" key="5">
    <source>
        <dbReference type="ARBA" id="ARBA00023157"/>
    </source>
</evidence>
<comment type="catalytic activity">
    <reaction evidence="7">
        <text>[thioredoxin]-dithiol + NADP(+) = [thioredoxin]-disulfide + NADPH + H(+)</text>
        <dbReference type="Rhea" id="RHEA:20345"/>
        <dbReference type="Rhea" id="RHEA-COMP:10698"/>
        <dbReference type="Rhea" id="RHEA-COMP:10700"/>
        <dbReference type="ChEBI" id="CHEBI:15378"/>
        <dbReference type="ChEBI" id="CHEBI:29950"/>
        <dbReference type="ChEBI" id="CHEBI:50058"/>
        <dbReference type="ChEBI" id="CHEBI:57783"/>
        <dbReference type="ChEBI" id="CHEBI:58349"/>
        <dbReference type="EC" id="1.8.1.9"/>
    </reaction>
</comment>
<organism evidence="10 11">
    <name type="scientific">Marvinbryantia formatexigens DSM 14469</name>
    <dbReference type="NCBI Taxonomy" id="478749"/>
    <lineage>
        <taxon>Bacteria</taxon>
        <taxon>Bacillati</taxon>
        <taxon>Bacillota</taxon>
        <taxon>Clostridia</taxon>
        <taxon>Lachnospirales</taxon>
        <taxon>Lachnospiraceae</taxon>
        <taxon>Marvinbryantia</taxon>
    </lineage>
</organism>
<evidence type="ECO:0000256" key="8">
    <source>
        <dbReference type="RuleBase" id="RU003881"/>
    </source>
</evidence>
<dbReference type="PANTHER" id="PTHR48105">
    <property type="entry name" value="THIOREDOXIN REDUCTASE 1-RELATED-RELATED"/>
    <property type="match status" value="1"/>
</dbReference>
<evidence type="ECO:0000256" key="3">
    <source>
        <dbReference type="ARBA" id="ARBA00022827"/>
    </source>
</evidence>
<keyword evidence="4 7" id="KW-0560">Oxidoreductase</keyword>
<dbReference type="EMBL" id="ACCL02000006">
    <property type="protein sequence ID" value="EET61392.1"/>
    <property type="molecule type" value="Genomic_DNA"/>
</dbReference>
<dbReference type="Proteomes" id="UP000005561">
    <property type="component" value="Unassembled WGS sequence"/>
</dbReference>
<dbReference type="InterPro" id="IPR036188">
    <property type="entry name" value="FAD/NAD-bd_sf"/>
</dbReference>
<comment type="caution">
    <text evidence="10">The sequence shown here is derived from an EMBL/GenBank/DDBJ whole genome shotgun (WGS) entry which is preliminary data.</text>
</comment>
<protein>
    <recommendedName>
        <fullName evidence="7">Thioredoxin reductase</fullName>
        <ecNumber evidence="7">1.8.1.9</ecNumber>
    </recommendedName>
</protein>
<evidence type="ECO:0000256" key="4">
    <source>
        <dbReference type="ARBA" id="ARBA00023002"/>
    </source>
</evidence>